<sequence>MKRIMDYLLNRQATSKEALTDADLLLGSHPKKVIHFVTFKELSANVFQSVKQVQKIVSEANVRLILNGNLKDRLLIKLLTFTIQQKKAFTIVVTDGYRALRNPKLNQSEDLAIIIETH</sequence>
<dbReference type="Gene3D" id="3.30.1330.30">
    <property type="match status" value="1"/>
</dbReference>
<dbReference type="AlphaFoldDB" id="A0ABD5FFC7"/>
<gene>
    <name evidence="1" type="ORF">P7I34_00300</name>
</gene>
<accession>A0ABD5FFC7</accession>
<organism evidence="1 2">
    <name type="scientific">Enterococcus casseliflavus</name>
    <name type="common">Enterococcus flavescens</name>
    <dbReference type="NCBI Taxonomy" id="37734"/>
    <lineage>
        <taxon>Bacteria</taxon>
        <taxon>Bacillati</taxon>
        <taxon>Bacillota</taxon>
        <taxon>Bacilli</taxon>
        <taxon>Lactobacillales</taxon>
        <taxon>Enterococcaceae</taxon>
        <taxon>Enterococcus</taxon>
    </lineage>
</organism>
<dbReference type="RefSeq" id="WP_311956647.1">
    <property type="nucleotide sequence ID" value="NZ_JARQDZ010000001.1"/>
</dbReference>
<name>A0ABD5FFC7_ENTCA</name>
<comment type="caution">
    <text evidence="1">The sequence shown here is derived from an EMBL/GenBank/DDBJ whole genome shotgun (WGS) entry which is preliminary data.</text>
</comment>
<dbReference type="Proteomes" id="UP001253851">
    <property type="component" value="Unassembled WGS sequence"/>
</dbReference>
<dbReference type="EMBL" id="JARQDZ010000001">
    <property type="protein sequence ID" value="MDT2981080.1"/>
    <property type="molecule type" value="Genomic_DNA"/>
</dbReference>
<dbReference type="InterPro" id="IPR029064">
    <property type="entry name" value="Ribosomal_eL30-like_sf"/>
</dbReference>
<proteinExistence type="predicted"/>
<evidence type="ECO:0000313" key="1">
    <source>
        <dbReference type="EMBL" id="MDT2981080.1"/>
    </source>
</evidence>
<evidence type="ECO:0000313" key="2">
    <source>
        <dbReference type="Proteomes" id="UP001253851"/>
    </source>
</evidence>
<reference evidence="1 2" key="1">
    <citation type="submission" date="2023-03" db="EMBL/GenBank/DDBJ databases">
        <authorList>
            <person name="Shen W."/>
            <person name="Cai J."/>
        </authorList>
    </citation>
    <scope>NUCLEOTIDE SEQUENCE [LARGE SCALE GENOMIC DNA]</scope>
    <source>
        <strain evidence="1 2">B516</strain>
    </source>
</reference>
<protein>
    <submittedName>
        <fullName evidence="1">Uncharacterized protein</fullName>
    </submittedName>
</protein>